<dbReference type="GO" id="GO:0003924">
    <property type="term" value="F:GTPase activity"/>
    <property type="evidence" value="ECO:0007669"/>
    <property type="project" value="InterPro"/>
</dbReference>
<comment type="caution">
    <text evidence="7">The sequence shown here is derived from an EMBL/GenBank/DDBJ whole genome shotgun (WGS) entry which is preliminary data.</text>
</comment>
<proteinExistence type="inferred from homology"/>
<dbReference type="InterPro" id="IPR030386">
    <property type="entry name" value="G_GB1_RHD3_dom"/>
</dbReference>
<evidence type="ECO:0000256" key="2">
    <source>
        <dbReference type="ARBA" id="ARBA00022801"/>
    </source>
</evidence>
<keyword evidence="2" id="KW-0378">Hydrolase</keyword>
<dbReference type="PANTHER" id="PTHR10751">
    <property type="entry name" value="GUANYLATE BINDING PROTEIN"/>
    <property type="match status" value="1"/>
</dbReference>
<dbReference type="InterPro" id="IPR036543">
    <property type="entry name" value="Guanylate-bd_C_sf"/>
</dbReference>
<dbReference type="Pfam" id="PF02263">
    <property type="entry name" value="GBP"/>
    <property type="match status" value="1"/>
</dbReference>
<feature type="domain" description="GB1/RHD3-type G" evidence="6">
    <location>
        <begin position="1"/>
        <end position="188"/>
    </location>
</feature>
<dbReference type="VEuPathDB" id="VectorBase:HLOH_049696"/>
<dbReference type="GO" id="GO:0005525">
    <property type="term" value="F:GTP binding"/>
    <property type="evidence" value="ECO:0007669"/>
    <property type="project" value="UniProtKB-KW"/>
</dbReference>
<keyword evidence="3" id="KW-0342">GTP-binding</keyword>
<name>A0A9J6HBC7_HAELO</name>
<evidence type="ECO:0000313" key="7">
    <source>
        <dbReference type="EMBL" id="KAH9384684.1"/>
    </source>
</evidence>
<evidence type="ECO:0000256" key="4">
    <source>
        <dbReference type="PROSITE-ProRule" id="PRU01052"/>
    </source>
</evidence>
<dbReference type="OMA" id="PKMGRED"/>
<dbReference type="PROSITE" id="PS51715">
    <property type="entry name" value="G_GB1_RHD3"/>
    <property type="match status" value="1"/>
</dbReference>
<keyword evidence="5" id="KW-0812">Transmembrane</keyword>
<evidence type="ECO:0000256" key="1">
    <source>
        <dbReference type="ARBA" id="ARBA00022741"/>
    </source>
</evidence>
<evidence type="ECO:0000256" key="5">
    <source>
        <dbReference type="SAM" id="Phobius"/>
    </source>
</evidence>
<protein>
    <recommendedName>
        <fullName evidence="6">GB1/RHD3-type G domain-containing protein</fullName>
    </recommendedName>
</protein>
<evidence type="ECO:0000313" key="8">
    <source>
        <dbReference type="Proteomes" id="UP000821853"/>
    </source>
</evidence>
<feature type="transmembrane region" description="Helical" evidence="5">
    <location>
        <begin position="426"/>
        <end position="446"/>
    </location>
</feature>
<dbReference type="Gene3D" id="3.40.50.300">
    <property type="entry name" value="P-loop containing nucleotide triphosphate hydrolases"/>
    <property type="match status" value="1"/>
</dbReference>
<dbReference type="Gene3D" id="1.20.58.420">
    <property type="entry name" value="AHSP"/>
    <property type="match status" value="2"/>
</dbReference>
<dbReference type="EMBL" id="JABSTR010002917">
    <property type="protein sequence ID" value="KAH9384684.1"/>
    <property type="molecule type" value="Genomic_DNA"/>
</dbReference>
<dbReference type="InterPro" id="IPR027417">
    <property type="entry name" value="P-loop_NTPase"/>
</dbReference>
<dbReference type="InterPro" id="IPR015894">
    <property type="entry name" value="Guanylate-bd_N"/>
</dbReference>
<organism evidence="7 8">
    <name type="scientific">Haemaphysalis longicornis</name>
    <name type="common">Bush tick</name>
    <dbReference type="NCBI Taxonomy" id="44386"/>
    <lineage>
        <taxon>Eukaryota</taxon>
        <taxon>Metazoa</taxon>
        <taxon>Ecdysozoa</taxon>
        <taxon>Arthropoda</taxon>
        <taxon>Chelicerata</taxon>
        <taxon>Arachnida</taxon>
        <taxon>Acari</taxon>
        <taxon>Parasitiformes</taxon>
        <taxon>Ixodida</taxon>
        <taxon>Ixodoidea</taxon>
        <taxon>Ixodidae</taxon>
        <taxon>Haemaphysalinae</taxon>
        <taxon>Haemaphysalis</taxon>
    </lineage>
</organism>
<evidence type="ECO:0000256" key="3">
    <source>
        <dbReference type="ARBA" id="ARBA00023134"/>
    </source>
</evidence>
<dbReference type="SUPFAM" id="SSF52540">
    <property type="entry name" value="P-loop containing nucleoside triphosphate hydrolases"/>
    <property type="match status" value="1"/>
</dbReference>
<keyword evidence="5" id="KW-1133">Transmembrane helix</keyword>
<gene>
    <name evidence="7" type="ORF">HPB48_026694</name>
</gene>
<keyword evidence="1" id="KW-0547">Nucleotide-binding</keyword>
<reference evidence="7 8" key="1">
    <citation type="journal article" date="2020" name="Cell">
        <title>Large-Scale Comparative Analyses of Tick Genomes Elucidate Their Genetic Diversity and Vector Capacities.</title>
        <authorList>
            <consortium name="Tick Genome and Microbiome Consortium (TIGMIC)"/>
            <person name="Jia N."/>
            <person name="Wang J."/>
            <person name="Shi W."/>
            <person name="Du L."/>
            <person name="Sun Y."/>
            <person name="Zhan W."/>
            <person name="Jiang J.F."/>
            <person name="Wang Q."/>
            <person name="Zhang B."/>
            <person name="Ji P."/>
            <person name="Bell-Sakyi L."/>
            <person name="Cui X.M."/>
            <person name="Yuan T.T."/>
            <person name="Jiang B.G."/>
            <person name="Yang W.F."/>
            <person name="Lam T.T."/>
            <person name="Chang Q.C."/>
            <person name="Ding S.J."/>
            <person name="Wang X.J."/>
            <person name="Zhu J.G."/>
            <person name="Ruan X.D."/>
            <person name="Zhao L."/>
            <person name="Wei J.T."/>
            <person name="Ye R.Z."/>
            <person name="Que T.C."/>
            <person name="Du C.H."/>
            <person name="Zhou Y.H."/>
            <person name="Cheng J.X."/>
            <person name="Dai P.F."/>
            <person name="Guo W.B."/>
            <person name="Han X.H."/>
            <person name="Huang E.J."/>
            <person name="Li L.F."/>
            <person name="Wei W."/>
            <person name="Gao Y.C."/>
            <person name="Liu J.Z."/>
            <person name="Shao H.Z."/>
            <person name="Wang X."/>
            <person name="Wang C.C."/>
            <person name="Yang T.C."/>
            <person name="Huo Q.B."/>
            <person name="Li W."/>
            <person name="Chen H.Y."/>
            <person name="Chen S.E."/>
            <person name="Zhou L.G."/>
            <person name="Ni X.B."/>
            <person name="Tian J.H."/>
            <person name="Sheng Y."/>
            <person name="Liu T."/>
            <person name="Pan Y.S."/>
            <person name="Xia L.Y."/>
            <person name="Li J."/>
            <person name="Zhao F."/>
            <person name="Cao W.C."/>
        </authorList>
    </citation>
    <scope>NUCLEOTIDE SEQUENCE [LARGE SCALE GENOMIC DNA]</scope>
    <source>
        <strain evidence="7">HaeL-2018</strain>
    </source>
</reference>
<dbReference type="AlphaFoldDB" id="A0A9J6HBC7"/>
<sequence length="493" mass="55003">MFLRYMRNEGRGDWLGDAGAPVDGFSCSSGSERHTGGILVWSEVFLVTRPKGGQVAVVLMDTQGTFDTETTFEDVTTIFALSALTSSVQVYNLMSNIREDDLEHLQYFIEYGRMVQNQDSSETPFQNLVFLVRDWSFVSSYEYGSQGGKKLLNERLKTSGKKQEQKTLRERMKSCFQNMDCFLMPYPGNHVRVDVSRLRAIFDCRNITQVATGQFPEGCLPPMDGTFKPHLQAFVDSSLAADKLVPKRMNGRQLSGREWLTYFSKYAEVFQSGKLPKPKTLLEVTAAANNEAVRNEAKAMYEKGMEEVGPNTVGPRTDFDRNVSSSIQECGENKPFKNKWDMNHLHKAQRKAALDWFTSRPKMGREDVSKVQKEILKKEIEVMRKRFFEANKNKYCKNTVLALSVPGVLTAGGGIVLAFVGGPVGAAATVTSLLIAGTVVGVLHVWTNTVMSGKTTALREGVDNGVDYVCQRIGLASVHRGSSWPRQLVGPRH</sequence>
<dbReference type="OrthoDB" id="7788754at2759"/>
<keyword evidence="8" id="KW-1185">Reference proteome</keyword>
<keyword evidence="5" id="KW-0472">Membrane</keyword>
<dbReference type="SUPFAM" id="SSF48340">
    <property type="entry name" value="Interferon-induced guanylate-binding protein 1 (GBP1), C-terminal domain"/>
    <property type="match status" value="1"/>
</dbReference>
<accession>A0A9J6HBC7</accession>
<dbReference type="Proteomes" id="UP000821853">
    <property type="component" value="Unassembled WGS sequence"/>
</dbReference>
<evidence type="ECO:0000259" key="6">
    <source>
        <dbReference type="PROSITE" id="PS51715"/>
    </source>
</evidence>
<comment type="similarity">
    <text evidence="4">Belongs to the TRAFAC class dynamin-like GTPase superfamily. GB1/RHD3 GTPase family.</text>
</comment>
<feature type="transmembrane region" description="Helical" evidence="5">
    <location>
        <begin position="400"/>
        <end position="420"/>
    </location>
</feature>